<dbReference type="Proteomes" id="UP000070501">
    <property type="component" value="Unassembled WGS sequence"/>
</dbReference>
<organism evidence="1 2">
    <name type="scientific">Microdochium bolleyi</name>
    <dbReference type="NCBI Taxonomy" id="196109"/>
    <lineage>
        <taxon>Eukaryota</taxon>
        <taxon>Fungi</taxon>
        <taxon>Dikarya</taxon>
        <taxon>Ascomycota</taxon>
        <taxon>Pezizomycotina</taxon>
        <taxon>Sordariomycetes</taxon>
        <taxon>Xylariomycetidae</taxon>
        <taxon>Xylariales</taxon>
        <taxon>Microdochiaceae</taxon>
        <taxon>Microdochium</taxon>
    </lineage>
</organism>
<sequence length="171" mass="18462">MALNGTLQADSLYISLDSRPLQDEYHWALVTTSTSTVTPTLRHASNLAGPWRYEAKPFDPRQRMMLIALVRVGAVADHDALERICGGGPEAGGVPAGDGEPSRRTGETFSCRTWLMDVLVALDEKGVVRLPMPVEALEQACRDFAAKFAERAETGGGPTVVDSFEDAADTK</sequence>
<reference evidence="2" key="1">
    <citation type="submission" date="2016-02" db="EMBL/GenBank/DDBJ databases">
        <title>Draft genome sequence of Microdochium bolleyi, a fungal endophyte of beachgrass.</title>
        <authorList>
            <consortium name="DOE Joint Genome Institute"/>
            <person name="David A.S."/>
            <person name="May G."/>
            <person name="Haridas S."/>
            <person name="Lim J."/>
            <person name="Wang M."/>
            <person name="Labutti K."/>
            <person name="Lipzen A."/>
            <person name="Barry K."/>
            <person name="Grigoriev I.V."/>
        </authorList>
    </citation>
    <scope>NUCLEOTIDE SEQUENCE [LARGE SCALE GENOMIC DNA]</scope>
    <source>
        <strain evidence="2">J235TASD1</strain>
    </source>
</reference>
<name>A0A136J838_9PEZI</name>
<proteinExistence type="predicted"/>
<dbReference type="OrthoDB" id="3016366at2759"/>
<accession>A0A136J838</accession>
<evidence type="ECO:0000313" key="1">
    <source>
        <dbReference type="EMBL" id="KXJ93340.1"/>
    </source>
</evidence>
<dbReference type="InParanoid" id="A0A136J838"/>
<dbReference type="AlphaFoldDB" id="A0A136J838"/>
<dbReference type="EMBL" id="KQ964248">
    <property type="protein sequence ID" value="KXJ93340.1"/>
    <property type="molecule type" value="Genomic_DNA"/>
</dbReference>
<evidence type="ECO:0000313" key="2">
    <source>
        <dbReference type="Proteomes" id="UP000070501"/>
    </source>
</evidence>
<keyword evidence="2" id="KW-1185">Reference proteome</keyword>
<gene>
    <name evidence="1" type="ORF">Micbo1qcDRAFT_194551</name>
</gene>
<dbReference type="InterPro" id="IPR054208">
    <property type="entry name" value="DUF6914"/>
</dbReference>
<dbReference type="Pfam" id="PF21858">
    <property type="entry name" value="DUF6914"/>
    <property type="match status" value="1"/>
</dbReference>
<protein>
    <submittedName>
        <fullName evidence="1">Uncharacterized protein</fullName>
    </submittedName>
</protein>